<accession>A0A2H4S6K2</accession>
<dbReference type="AlphaFoldDB" id="A0A2H4S6K2"/>
<name>A0A2H4S6K2_CORMI</name>
<organism evidence="1 2">
    <name type="scientific">Cordyceps militaris</name>
    <name type="common">Caterpillar fungus</name>
    <name type="synonym">Clavaria militaris</name>
    <dbReference type="NCBI Taxonomy" id="73501"/>
    <lineage>
        <taxon>Eukaryota</taxon>
        <taxon>Fungi</taxon>
        <taxon>Dikarya</taxon>
        <taxon>Ascomycota</taxon>
        <taxon>Pezizomycotina</taxon>
        <taxon>Sordariomycetes</taxon>
        <taxon>Hypocreomycetidae</taxon>
        <taxon>Hypocreales</taxon>
        <taxon>Cordycipitaceae</taxon>
        <taxon>Cordyceps</taxon>
    </lineage>
</organism>
<dbReference type="Proteomes" id="UP000323067">
    <property type="component" value="Chromosome iv"/>
</dbReference>
<evidence type="ECO:0000313" key="2">
    <source>
        <dbReference type="Proteomes" id="UP000323067"/>
    </source>
</evidence>
<proteinExistence type="predicted"/>
<gene>
    <name evidence="1" type="ORF">A9K55_003570</name>
</gene>
<dbReference type="EMBL" id="CP023322">
    <property type="protein sequence ID" value="ATY58753.1"/>
    <property type="molecule type" value="Genomic_DNA"/>
</dbReference>
<sequence>MEEKYAQDAENRKSSMKLRTKCKEKAQRDLALQPSLLVCHCAKRGLTSKLLLTSSLDVALCIRSTYVSRTMEAASMSPTPARLVHLVVPCKFPARLRNCY</sequence>
<protein>
    <submittedName>
        <fullName evidence="1">Uncharacterized protein</fullName>
    </submittedName>
</protein>
<dbReference type="VEuPathDB" id="FungiDB:A9K55_003570"/>
<reference evidence="1 2" key="1">
    <citation type="journal article" date="2017" name="BMC Genomics">
        <title>Chromosome level assembly and secondary metabolite potential of the parasitic fungus Cordyceps militaris.</title>
        <authorList>
            <person name="Kramer G.J."/>
            <person name="Nodwell J.R."/>
        </authorList>
    </citation>
    <scope>NUCLEOTIDE SEQUENCE [LARGE SCALE GENOMIC DNA]</scope>
    <source>
        <strain evidence="1 2">ATCC 34164</strain>
    </source>
</reference>
<evidence type="ECO:0000313" key="1">
    <source>
        <dbReference type="EMBL" id="ATY58753.1"/>
    </source>
</evidence>